<dbReference type="RefSeq" id="WP_025285865.1">
    <property type="nucleotide sequence ID" value="NZ_CP003181.2"/>
</dbReference>
<dbReference type="AlphaFoldDB" id="A0AAN0RC30"/>
<evidence type="ECO:0000313" key="1">
    <source>
        <dbReference type="EMBL" id="AHJ62058.1"/>
    </source>
</evidence>
<gene>
    <name evidence="1" type="ORF">GbCGDNIH3_0297</name>
</gene>
<dbReference type="KEGG" id="gbc:GbCGDNIH3_0297"/>
<dbReference type="Pfam" id="PF10127">
    <property type="entry name" value="RlaP"/>
    <property type="match status" value="1"/>
</dbReference>
<protein>
    <submittedName>
        <fullName evidence="1">Cytosolic protein</fullName>
    </submittedName>
</protein>
<sequence length="269" mass="31018">MTEVQNDAFIPSSIRSVIQERLDRIVAENHVRILLAVESGSRAWGFPSPDSDYDVRFVYVRNRDEYLRLHAPRDVIETPLLDEIDLNGWDIRKALGLLLKSNAVIGEWMVSPIQYCTAHPVIERLNDLAGKVLNRHHLAWHYHSIGRKSAERWLTGDEPVPVKRYFYALRPALALRYLRLHPGKRLPMHVSALMEASELSWPLLEQINTLIAAKRLTNEQTNGARYPDLDALIRQELATIPESEQTRPPMLDRHRREADQLFLDLINAS</sequence>
<dbReference type="CDD" id="cd05403">
    <property type="entry name" value="NT_KNTase_like"/>
    <property type="match status" value="1"/>
</dbReference>
<accession>A0AAN0RC30</accession>
<dbReference type="PANTHER" id="PTHR34817">
    <property type="entry name" value="NUCLEOTIDYLTRANSFERASE"/>
    <property type="match status" value="1"/>
</dbReference>
<dbReference type="InterPro" id="IPR018775">
    <property type="entry name" value="RlaP"/>
</dbReference>
<reference evidence="2" key="1">
    <citation type="submission" date="2012-06" db="EMBL/GenBank/DDBJ databases">
        <title>Genome analysis of multiple Granulibacter bethesdensis isolates demonstrates substantial genome diversity.</title>
        <authorList>
            <person name="Greenberg D.E."/>
            <person name="Porcella S.F."/>
            <person name="Zarember K."/>
            <person name="Zelazny A.M."/>
            <person name="Bruno D."/>
            <person name="Martens C."/>
            <person name="Barbian K.D."/>
            <person name="Jaske E."/>
            <person name="Holland S.M."/>
        </authorList>
    </citation>
    <scope>NUCLEOTIDE SEQUENCE [LARGE SCALE GENOMIC DNA]</scope>
    <source>
        <strain evidence="2">CGDNIH3</strain>
    </source>
</reference>
<evidence type="ECO:0000313" key="2">
    <source>
        <dbReference type="Proteomes" id="UP000019438"/>
    </source>
</evidence>
<organism evidence="1 2">
    <name type="scientific">Granulibacter bethesdensis</name>
    <dbReference type="NCBI Taxonomy" id="364410"/>
    <lineage>
        <taxon>Bacteria</taxon>
        <taxon>Pseudomonadati</taxon>
        <taxon>Pseudomonadota</taxon>
        <taxon>Alphaproteobacteria</taxon>
        <taxon>Acetobacterales</taxon>
        <taxon>Acetobacteraceae</taxon>
        <taxon>Granulibacter</taxon>
    </lineage>
</organism>
<dbReference type="Proteomes" id="UP000019438">
    <property type="component" value="Chromosome"/>
</dbReference>
<dbReference type="PANTHER" id="PTHR34817:SF2">
    <property type="entry name" value="NUCLEOTIDYLTRANSFERASE"/>
    <property type="match status" value="1"/>
</dbReference>
<name>A0AAN0RC30_9PROT</name>
<dbReference type="EMBL" id="CP003181">
    <property type="protein sequence ID" value="AHJ62058.1"/>
    <property type="molecule type" value="Genomic_DNA"/>
</dbReference>
<proteinExistence type="predicted"/>